<dbReference type="EMBL" id="CAFBQU010000014">
    <property type="protein sequence ID" value="CAB5064397.1"/>
    <property type="molecule type" value="Genomic_DNA"/>
</dbReference>
<dbReference type="InterPro" id="IPR050712">
    <property type="entry name" value="NAD(P)H-dep_reductase"/>
</dbReference>
<dbReference type="SUPFAM" id="SSF52218">
    <property type="entry name" value="Flavoproteins"/>
    <property type="match status" value="1"/>
</dbReference>
<accession>A0A6J7UK15</accession>
<evidence type="ECO:0000259" key="1">
    <source>
        <dbReference type="Pfam" id="PF03358"/>
    </source>
</evidence>
<gene>
    <name evidence="2" type="ORF">UFOPK4098_00494</name>
    <name evidence="3" type="ORF">UFOPK4347_00743</name>
</gene>
<dbReference type="GO" id="GO:0016491">
    <property type="term" value="F:oxidoreductase activity"/>
    <property type="evidence" value="ECO:0007669"/>
    <property type="project" value="InterPro"/>
</dbReference>
<dbReference type="GO" id="GO:0005829">
    <property type="term" value="C:cytosol"/>
    <property type="evidence" value="ECO:0007669"/>
    <property type="project" value="TreeGrafter"/>
</dbReference>
<dbReference type="InterPro" id="IPR029039">
    <property type="entry name" value="Flavoprotein-like_sf"/>
</dbReference>
<protein>
    <submittedName>
        <fullName evidence="3">Unannotated protein</fullName>
    </submittedName>
</protein>
<dbReference type="GO" id="GO:0010181">
    <property type="term" value="F:FMN binding"/>
    <property type="evidence" value="ECO:0007669"/>
    <property type="project" value="TreeGrafter"/>
</dbReference>
<organism evidence="3">
    <name type="scientific">freshwater metagenome</name>
    <dbReference type="NCBI Taxonomy" id="449393"/>
    <lineage>
        <taxon>unclassified sequences</taxon>
        <taxon>metagenomes</taxon>
        <taxon>ecological metagenomes</taxon>
    </lineage>
</organism>
<name>A0A6J7UK15_9ZZZZ</name>
<dbReference type="PANTHER" id="PTHR30543">
    <property type="entry name" value="CHROMATE REDUCTASE"/>
    <property type="match status" value="1"/>
</dbReference>
<dbReference type="InterPro" id="IPR005025">
    <property type="entry name" value="FMN_Rdtase-like_dom"/>
</dbReference>
<proteinExistence type="predicted"/>
<sequence>MSLPTFLTVSGSLRAGSFNTAILEHFAQFASGKGDVVRTNAVGQLPLYNQDLDTDTPPAAVATARAEIAASDFVVVATPEYNYGIPGPLKNWFDWMSRPYGAHVFLGKKVFIIGSAPSPRGGKNAVEYLRLGFTAIQAVVVGDEVLLPNIHETLNATQSGDDATLTALFAHILESCQ</sequence>
<evidence type="ECO:0000313" key="2">
    <source>
        <dbReference type="EMBL" id="CAB5014637.1"/>
    </source>
</evidence>
<dbReference type="AlphaFoldDB" id="A0A6J7UK15"/>
<reference evidence="3" key="1">
    <citation type="submission" date="2020-05" db="EMBL/GenBank/DDBJ databases">
        <authorList>
            <person name="Chiriac C."/>
            <person name="Salcher M."/>
            <person name="Ghai R."/>
            <person name="Kavagutti S V."/>
        </authorList>
    </citation>
    <scope>NUCLEOTIDE SEQUENCE</scope>
</reference>
<feature type="domain" description="NADPH-dependent FMN reductase-like" evidence="1">
    <location>
        <begin position="6"/>
        <end position="151"/>
    </location>
</feature>
<evidence type="ECO:0000313" key="3">
    <source>
        <dbReference type="EMBL" id="CAB5064397.1"/>
    </source>
</evidence>
<dbReference type="EMBL" id="CAFBPN010000016">
    <property type="protein sequence ID" value="CAB5014637.1"/>
    <property type="molecule type" value="Genomic_DNA"/>
</dbReference>
<dbReference type="Pfam" id="PF03358">
    <property type="entry name" value="FMN_red"/>
    <property type="match status" value="1"/>
</dbReference>
<dbReference type="Gene3D" id="3.40.50.360">
    <property type="match status" value="1"/>
</dbReference>
<dbReference type="PANTHER" id="PTHR30543:SF21">
    <property type="entry name" value="NAD(P)H-DEPENDENT FMN REDUCTASE LOT6"/>
    <property type="match status" value="1"/>
</dbReference>